<feature type="chain" id="PRO_5036782042" description="Pilus assembly protein TadE" evidence="1">
    <location>
        <begin position="21"/>
        <end position="102"/>
    </location>
</feature>
<gene>
    <name evidence="2" type="ORF">GCM10011614_13950</name>
</gene>
<accession>A0A918PD55</accession>
<evidence type="ECO:0008006" key="4">
    <source>
        <dbReference type="Google" id="ProtNLM"/>
    </source>
</evidence>
<keyword evidence="3" id="KW-1185">Reference proteome</keyword>
<dbReference type="RefSeq" id="WP_229813868.1">
    <property type="nucleotide sequence ID" value="NZ_BMZA01000003.1"/>
</dbReference>
<reference evidence="2" key="1">
    <citation type="journal article" date="2014" name="Int. J. Syst. Evol. Microbiol.">
        <title>Complete genome sequence of Corynebacterium casei LMG S-19264T (=DSM 44701T), isolated from a smear-ripened cheese.</title>
        <authorList>
            <consortium name="US DOE Joint Genome Institute (JGI-PGF)"/>
            <person name="Walter F."/>
            <person name="Albersmeier A."/>
            <person name="Kalinowski J."/>
            <person name="Ruckert C."/>
        </authorList>
    </citation>
    <scope>NUCLEOTIDE SEQUENCE</scope>
    <source>
        <strain evidence="2">KCTC 32255</strain>
    </source>
</reference>
<protein>
    <recommendedName>
        <fullName evidence="4">Pilus assembly protein TadE</fullName>
    </recommendedName>
</protein>
<comment type="caution">
    <text evidence="2">The sequence shown here is derived from an EMBL/GenBank/DDBJ whole genome shotgun (WGS) entry which is preliminary data.</text>
</comment>
<keyword evidence="1" id="KW-0732">Signal</keyword>
<feature type="signal peptide" evidence="1">
    <location>
        <begin position="1"/>
        <end position="20"/>
    </location>
</feature>
<dbReference type="Proteomes" id="UP000648075">
    <property type="component" value="Unassembled WGS sequence"/>
</dbReference>
<dbReference type="AlphaFoldDB" id="A0A918PD55"/>
<reference evidence="2" key="2">
    <citation type="submission" date="2020-09" db="EMBL/GenBank/DDBJ databases">
        <authorList>
            <person name="Sun Q."/>
            <person name="Kim S."/>
        </authorList>
    </citation>
    <scope>NUCLEOTIDE SEQUENCE</scope>
    <source>
        <strain evidence="2">KCTC 32255</strain>
    </source>
</reference>
<proteinExistence type="predicted"/>
<organism evidence="2 3">
    <name type="scientific">Novosphingobium colocasiae</name>
    <dbReference type="NCBI Taxonomy" id="1256513"/>
    <lineage>
        <taxon>Bacteria</taxon>
        <taxon>Pseudomonadati</taxon>
        <taxon>Pseudomonadota</taxon>
        <taxon>Alphaproteobacteria</taxon>
        <taxon>Sphingomonadales</taxon>
        <taxon>Sphingomonadaceae</taxon>
        <taxon>Novosphingobium</taxon>
    </lineage>
</organism>
<name>A0A918PD55_9SPHN</name>
<dbReference type="EMBL" id="BMZA01000003">
    <property type="protein sequence ID" value="GGZ00146.1"/>
    <property type="molecule type" value="Genomic_DNA"/>
</dbReference>
<evidence type="ECO:0000313" key="3">
    <source>
        <dbReference type="Proteomes" id="UP000648075"/>
    </source>
</evidence>
<evidence type="ECO:0000256" key="1">
    <source>
        <dbReference type="SAM" id="SignalP"/>
    </source>
</evidence>
<evidence type="ECO:0000313" key="2">
    <source>
        <dbReference type="EMBL" id="GGZ00146.1"/>
    </source>
</evidence>
<sequence>MLLLMLGLAALLALAWTALRRDALASAAYGARVGCVCHFVSGQGTGQCKADIALAGLGQTAGLVMLSADDAARTMTARVPLLATQSATFDPATGCRLSPWSN</sequence>